<dbReference type="Proteomes" id="UP000054166">
    <property type="component" value="Unassembled WGS sequence"/>
</dbReference>
<keyword evidence="5" id="KW-0446">Lipid-binding</keyword>
<dbReference type="InParanoid" id="A0A0C3FI89"/>
<evidence type="ECO:0000256" key="2">
    <source>
        <dbReference type="ARBA" id="ARBA00010130"/>
    </source>
</evidence>
<dbReference type="AlphaFoldDB" id="A0A0C3FI89"/>
<evidence type="ECO:0000256" key="4">
    <source>
        <dbReference type="ARBA" id="ARBA00022553"/>
    </source>
</evidence>
<dbReference type="HOGENOM" id="CLU_012678_0_0_1"/>
<keyword evidence="4" id="KW-0597">Phosphoprotein</keyword>
<protein>
    <recommendedName>
        <fullName evidence="7">ENTH domain-containing protein</fullName>
    </recommendedName>
</protein>
<evidence type="ECO:0000313" key="8">
    <source>
        <dbReference type="EMBL" id="KIM79359.1"/>
    </source>
</evidence>
<reference evidence="9" key="2">
    <citation type="submission" date="2015-01" db="EMBL/GenBank/DDBJ databases">
        <title>Evolutionary Origins and Diversification of the Mycorrhizal Mutualists.</title>
        <authorList>
            <consortium name="DOE Joint Genome Institute"/>
            <consortium name="Mycorrhizal Genomics Consortium"/>
            <person name="Kohler A."/>
            <person name="Kuo A."/>
            <person name="Nagy L.G."/>
            <person name="Floudas D."/>
            <person name="Copeland A."/>
            <person name="Barry K.W."/>
            <person name="Cichocki N."/>
            <person name="Veneault-Fourrey C."/>
            <person name="LaButti K."/>
            <person name="Lindquist E.A."/>
            <person name="Lipzen A."/>
            <person name="Lundell T."/>
            <person name="Morin E."/>
            <person name="Murat C."/>
            <person name="Riley R."/>
            <person name="Ohm R."/>
            <person name="Sun H."/>
            <person name="Tunlid A."/>
            <person name="Henrissat B."/>
            <person name="Grigoriev I.V."/>
            <person name="Hibbett D.S."/>
            <person name="Martin F."/>
        </authorList>
    </citation>
    <scope>NUCLEOTIDE SEQUENCE [LARGE SCALE GENOMIC DNA]</scope>
    <source>
        <strain evidence="9">F 1598</strain>
    </source>
</reference>
<evidence type="ECO:0000256" key="5">
    <source>
        <dbReference type="ARBA" id="ARBA00023121"/>
    </source>
</evidence>
<dbReference type="GO" id="GO:0007015">
    <property type="term" value="P:actin filament organization"/>
    <property type="evidence" value="ECO:0007669"/>
    <property type="project" value="TreeGrafter"/>
</dbReference>
<evidence type="ECO:0000259" key="7">
    <source>
        <dbReference type="PROSITE" id="PS50942"/>
    </source>
</evidence>
<dbReference type="PANTHER" id="PTHR12276:SF110">
    <property type="entry name" value="EPSIN-1-RELATED"/>
    <property type="match status" value="1"/>
</dbReference>
<dbReference type="PROSITE" id="PS50330">
    <property type="entry name" value="UIM"/>
    <property type="match status" value="1"/>
</dbReference>
<dbReference type="PANTHER" id="PTHR12276">
    <property type="entry name" value="EPSIN/ENT-RELATED"/>
    <property type="match status" value="1"/>
</dbReference>
<dbReference type="GO" id="GO:0005886">
    <property type="term" value="C:plasma membrane"/>
    <property type="evidence" value="ECO:0007669"/>
    <property type="project" value="TreeGrafter"/>
</dbReference>
<dbReference type="InterPro" id="IPR003903">
    <property type="entry name" value="UIM_dom"/>
</dbReference>
<feature type="region of interest" description="Disordered" evidence="6">
    <location>
        <begin position="145"/>
        <end position="278"/>
    </location>
</feature>
<feature type="compositionally biased region" description="Polar residues" evidence="6">
    <location>
        <begin position="244"/>
        <end position="265"/>
    </location>
</feature>
<dbReference type="STRING" id="765440.A0A0C3FI89"/>
<dbReference type="SMART" id="SM00726">
    <property type="entry name" value="UIM"/>
    <property type="match status" value="2"/>
</dbReference>
<dbReference type="SMART" id="SM00273">
    <property type="entry name" value="ENTH"/>
    <property type="match status" value="1"/>
</dbReference>
<dbReference type="InterPro" id="IPR013809">
    <property type="entry name" value="ENTH"/>
</dbReference>
<dbReference type="GO" id="GO:0005543">
    <property type="term" value="F:phospholipid binding"/>
    <property type="evidence" value="ECO:0007669"/>
    <property type="project" value="TreeGrafter"/>
</dbReference>
<feature type="compositionally biased region" description="Low complexity" evidence="6">
    <location>
        <begin position="343"/>
        <end position="355"/>
    </location>
</feature>
<dbReference type="SUPFAM" id="SSF48464">
    <property type="entry name" value="ENTH/VHS domain"/>
    <property type="match status" value="1"/>
</dbReference>
<dbReference type="CDD" id="cd16991">
    <property type="entry name" value="ENTH_Ent1_Ent2"/>
    <property type="match status" value="1"/>
</dbReference>
<dbReference type="GO" id="GO:0006897">
    <property type="term" value="P:endocytosis"/>
    <property type="evidence" value="ECO:0007669"/>
    <property type="project" value="TreeGrafter"/>
</dbReference>
<dbReference type="EMBL" id="KN833010">
    <property type="protein sequence ID" value="KIM79359.1"/>
    <property type="molecule type" value="Genomic_DNA"/>
</dbReference>
<comment type="similarity">
    <text evidence="2">Belongs to the epsin family.</text>
</comment>
<proteinExistence type="inferred from homology"/>
<feature type="domain" description="ENTH" evidence="7">
    <location>
        <begin position="16"/>
        <end position="148"/>
    </location>
</feature>
<sequence>MSLQTFGKGALRVAKNYTKGYSDTQAKVRDATSNDPWGPSGTQMNEIAQMTYNQNDFVEIMEMLDKRLNDKGKNWRHVFKSLTVLDYCLHAGSENVVIYFRDNIYIIKTLKEFQYVDEDGKDQGANVRQKAKDITNLLTDEGRLREERRSRAHMRDRMIRGGDAGVEDGDDDGAARRRPTQRPINGSRGKDRDEDELRKAIEESKRSLAEEQAKKGALSAEERDLQKALQMSEEEEARRRSAVDDSNASALFDDQNQLEPSNTNPFPFIDPTPYATGLQPQFTQVQPQFTSFNPYQQQAQQEAMQAEYLRQQQEWMRQQQEMQAAQAQAQAQAQQEEWMRQQQMLQMQQQQQQMQPQPIPVQPTGFGSNNPFAPATAAPPLPSFSPQHSNPSPAPQSSTPSFNLQGTYANSSAPTFSPSSPSPAHNPPSSSTTPSIGRAPTRADQDHSQLASLFENREGGQDTFGNIGMLRYGHTDAGRLVAQKTGASSYNPFTKQQQNNDQPFFSI</sequence>
<dbReference type="GO" id="GO:0005768">
    <property type="term" value="C:endosome"/>
    <property type="evidence" value="ECO:0007669"/>
    <property type="project" value="TreeGrafter"/>
</dbReference>
<dbReference type="Gene3D" id="1.25.40.90">
    <property type="match status" value="1"/>
</dbReference>
<evidence type="ECO:0000313" key="9">
    <source>
        <dbReference type="Proteomes" id="UP000054166"/>
    </source>
</evidence>
<evidence type="ECO:0000256" key="6">
    <source>
        <dbReference type="SAM" id="MobiDB-lite"/>
    </source>
</evidence>
<feature type="compositionally biased region" description="Basic and acidic residues" evidence="6">
    <location>
        <begin position="188"/>
        <end position="226"/>
    </location>
</feature>
<feature type="compositionally biased region" description="Basic and acidic residues" evidence="6">
    <location>
        <begin position="145"/>
        <end position="160"/>
    </location>
</feature>
<organism evidence="8 9">
    <name type="scientific">Piloderma croceum (strain F 1598)</name>
    <dbReference type="NCBI Taxonomy" id="765440"/>
    <lineage>
        <taxon>Eukaryota</taxon>
        <taxon>Fungi</taxon>
        <taxon>Dikarya</taxon>
        <taxon>Basidiomycota</taxon>
        <taxon>Agaricomycotina</taxon>
        <taxon>Agaricomycetes</taxon>
        <taxon>Agaricomycetidae</taxon>
        <taxon>Atheliales</taxon>
        <taxon>Atheliaceae</taxon>
        <taxon>Piloderma</taxon>
    </lineage>
</organism>
<gene>
    <name evidence="8" type="ORF">PILCRDRAFT_823612</name>
</gene>
<feature type="compositionally biased region" description="Polar residues" evidence="6">
    <location>
        <begin position="387"/>
        <end position="410"/>
    </location>
</feature>
<name>A0A0C3FI89_PILCF</name>
<dbReference type="GO" id="GO:0030125">
    <property type="term" value="C:clathrin vesicle coat"/>
    <property type="evidence" value="ECO:0007669"/>
    <property type="project" value="TreeGrafter"/>
</dbReference>
<dbReference type="PROSITE" id="PS50942">
    <property type="entry name" value="ENTH"/>
    <property type="match status" value="1"/>
</dbReference>
<evidence type="ECO:0000256" key="1">
    <source>
        <dbReference type="ARBA" id="ARBA00004496"/>
    </source>
</evidence>
<reference evidence="8 9" key="1">
    <citation type="submission" date="2014-04" db="EMBL/GenBank/DDBJ databases">
        <authorList>
            <consortium name="DOE Joint Genome Institute"/>
            <person name="Kuo A."/>
            <person name="Tarkka M."/>
            <person name="Buscot F."/>
            <person name="Kohler A."/>
            <person name="Nagy L.G."/>
            <person name="Floudas D."/>
            <person name="Copeland A."/>
            <person name="Barry K.W."/>
            <person name="Cichocki N."/>
            <person name="Veneault-Fourrey C."/>
            <person name="LaButti K."/>
            <person name="Lindquist E.A."/>
            <person name="Lipzen A."/>
            <person name="Lundell T."/>
            <person name="Morin E."/>
            <person name="Murat C."/>
            <person name="Sun H."/>
            <person name="Tunlid A."/>
            <person name="Henrissat B."/>
            <person name="Grigoriev I.V."/>
            <person name="Hibbett D.S."/>
            <person name="Martin F."/>
            <person name="Nordberg H.P."/>
            <person name="Cantor M.N."/>
            <person name="Hua S.X."/>
        </authorList>
    </citation>
    <scope>NUCLEOTIDE SEQUENCE [LARGE SCALE GENOMIC DNA]</scope>
    <source>
        <strain evidence="8 9">F 1598</strain>
    </source>
</reference>
<keyword evidence="3" id="KW-0963">Cytoplasm</keyword>
<keyword evidence="9" id="KW-1185">Reference proteome</keyword>
<dbReference type="FunCoup" id="A0A0C3FI89">
    <property type="interactions" value="61"/>
</dbReference>
<dbReference type="InterPro" id="IPR008942">
    <property type="entry name" value="ENTH_VHS"/>
</dbReference>
<accession>A0A0C3FI89</accession>
<dbReference type="GO" id="GO:0030276">
    <property type="term" value="F:clathrin binding"/>
    <property type="evidence" value="ECO:0007669"/>
    <property type="project" value="TreeGrafter"/>
</dbReference>
<feature type="region of interest" description="Disordered" evidence="6">
    <location>
        <begin position="488"/>
        <end position="507"/>
    </location>
</feature>
<feature type="region of interest" description="Disordered" evidence="6">
    <location>
        <begin position="343"/>
        <end position="447"/>
    </location>
</feature>
<dbReference type="FunFam" id="1.25.40.90:FF:000006">
    <property type="entry name" value="Clathrin interactor 1"/>
    <property type="match status" value="1"/>
</dbReference>
<dbReference type="OrthoDB" id="4033880at2759"/>
<evidence type="ECO:0000256" key="3">
    <source>
        <dbReference type="ARBA" id="ARBA00022490"/>
    </source>
</evidence>
<dbReference type="Pfam" id="PF01417">
    <property type="entry name" value="ENTH"/>
    <property type="match status" value="1"/>
</dbReference>
<comment type="subcellular location">
    <subcellularLocation>
        <location evidence="1">Cytoplasm</location>
    </subcellularLocation>
</comment>